<dbReference type="AlphaFoldDB" id="A0AA96F3X0"/>
<sequence length="329" mass="33778">MTRDRRRAHALLTLLTLAPLLLAGCIRVDSAPEPTRSASAAVTERDALATSLAEVQNAVDAASEDSLAANLERHSLEALVAGVGPEYVAYPAAEPSASPSPEATSPDLVATLTAALDTSVDLAQSATDGDVRAWATTASLVHGLALWAEQIDGAVYAQVPAARALPTSDAPDAGTVPSSTAVASDQLAELALRHDQARYVYELIATRESGADRANALARAAIHEERSDALQALAGGADARTEVYSTLATSVEDAASRAATARAAEDAVASAYAADAIEAGSSDVRWLMDGAYDAYAAAMLVDGWTVWELPDLPGLTQIATTSASPTAEG</sequence>
<keyword evidence="2" id="KW-1185">Reference proteome</keyword>
<protein>
    <submittedName>
        <fullName evidence="1">DUF4439 domain-containing protein</fullName>
    </submittedName>
</protein>
<dbReference type="EMBL" id="CP134879">
    <property type="protein sequence ID" value="WNM23409.1"/>
    <property type="molecule type" value="Genomic_DNA"/>
</dbReference>
<reference evidence="1 2" key="1">
    <citation type="submission" date="2023-09" db="EMBL/GenBank/DDBJ databases">
        <title>Demequina sp. a novel bacteria isolated from Capsicum annuum.</title>
        <authorList>
            <person name="Humaira Z."/>
            <person name="Lee J."/>
            <person name="Cho D."/>
        </authorList>
    </citation>
    <scope>NUCLEOTIDE SEQUENCE [LARGE SCALE GENOMIC DNA]</scope>
    <source>
        <strain evidence="1 2">OYTSA14</strain>
    </source>
</reference>
<evidence type="ECO:0000313" key="2">
    <source>
        <dbReference type="Proteomes" id="UP001304125"/>
    </source>
</evidence>
<proteinExistence type="predicted"/>
<name>A0AA96F3X0_9MICO</name>
<gene>
    <name evidence="1" type="ORF">RN606_08510</name>
</gene>
<organism evidence="1 2">
    <name type="scientific">Demequina capsici</name>
    <dbReference type="NCBI Taxonomy" id="3075620"/>
    <lineage>
        <taxon>Bacteria</taxon>
        <taxon>Bacillati</taxon>
        <taxon>Actinomycetota</taxon>
        <taxon>Actinomycetes</taxon>
        <taxon>Micrococcales</taxon>
        <taxon>Demequinaceae</taxon>
        <taxon>Demequina</taxon>
    </lineage>
</organism>
<evidence type="ECO:0000313" key="1">
    <source>
        <dbReference type="EMBL" id="WNM23409.1"/>
    </source>
</evidence>
<dbReference type="RefSeq" id="WP_313496299.1">
    <property type="nucleotide sequence ID" value="NZ_CP134879.1"/>
</dbReference>
<dbReference type="Proteomes" id="UP001304125">
    <property type="component" value="Chromosome"/>
</dbReference>
<dbReference type="PROSITE" id="PS51257">
    <property type="entry name" value="PROKAR_LIPOPROTEIN"/>
    <property type="match status" value="1"/>
</dbReference>
<accession>A0AA96F3X0</accession>